<keyword evidence="1" id="KW-1133">Transmembrane helix</keyword>
<reference evidence="2 3" key="1">
    <citation type="submission" date="2018-08" db="EMBL/GenBank/DDBJ databases">
        <title>A genome reference for cultivated species of the human gut microbiota.</title>
        <authorList>
            <person name="Zou Y."/>
            <person name="Xue W."/>
            <person name="Luo G."/>
        </authorList>
    </citation>
    <scope>NUCLEOTIDE SEQUENCE [LARGE SCALE GENOMIC DNA]</scope>
    <source>
        <strain evidence="2 3">AF26-4BH</strain>
    </source>
</reference>
<protein>
    <submittedName>
        <fullName evidence="2">Uncharacterized protein</fullName>
    </submittedName>
</protein>
<dbReference type="Proteomes" id="UP000261166">
    <property type="component" value="Unassembled WGS sequence"/>
</dbReference>
<name>A0A3E3II90_9FIRM</name>
<feature type="transmembrane region" description="Helical" evidence="1">
    <location>
        <begin position="12"/>
        <end position="34"/>
    </location>
</feature>
<dbReference type="EMBL" id="QVLU01000027">
    <property type="protein sequence ID" value="RGE66783.1"/>
    <property type="molecule type" value="Genomic_DNA"/>
</dbReference>
<evidence type="ECO:0000313" key="2">
    <source>
        <dbReference type="EMBL" id="RGE66783.1"/>
    </source>
</evidence>
<keyword evidence="1" id="KW-0812">Transmembrane</keyword>
<gene>
    <name evidence="2" type="ORF">DWY69_23290</name>
</gene>
<dbReference type="AlphaFoldDB" id="A0A3E3II90"/>
<sequence length="79" mass="9095">SISGEIFIIHFYFLYSSFLYSLFVFIIMTVSYLISYVTRRAALCCGDCAPYCFLPPISGWPAAVWGFFLLHRKNGDITY</sequence>
<organism evidence="2 3">
    <name type="scientific">Eisenbergiella massiliensis</name>
    <dbReference type="NCBI Taxonomy" id="1720294"/>
    <lineage>
        <taxon>Bacteria</taxon>
        <taxon>Bacillati</taxon>
        <taxon>Bacillota</taxon>
        <taxon>Clostridia</taxon>
        <taxon>Lachnospirales</taxon>
        <taxon>Lachnospiraceae</taxon>
        <taxon>Eisenbergiella</taxon>
    </lineage>
</organism>
<evidence type="ECO:0000256" key="1">
    <source>
        <dbReference type="SAM" id="Phobius"/>
    </source>
</evidence>
<feature type="non-terminal residue" evidence="2">
    <location>
        <position position="1"/>
    </location>
</feature>
<accession>A0A3E3II90</accession>
<evidence type="ECO:0000313" key="3">
    <source>
        <dbReference type="Proteomes" id="UP000261166"/>
    </source>
</evidence>
<proteinExistence type="predicted"/>
<comment type="caution">
    <text evidence="2">The sequence shown here is derived from an EMBL/GenBank/DDBJ whole genome shotgun (WGS) entry which is preliminary data.</text>
</comment>
<keyword evidence="1" id="KW-0472">Membrane</keyword>